<feature type="region of interest" description="Disordered" evidence="1">
    <location>
        <begin position="117"/>
        <end position="138"/>
    </location>
</feature>
<feature type="region of interest" description="Disordered" evidence="1">
    <location>
        <begin position="63"/>
        <end position="82"/>
    </location>
</feature>
<dbReference type="GO" id="GO:0042765">
    <property type="term" value="C:GPI-anchor transamidase complex"/>
    <property type="evidence" value="ECO:0007669"/>
    <property type="project" value="InterPro"/>
</dbReference>
<dbReference type="STRING" id="556484.B7GC06"/>
<feature type="compositionally biased region" description="Polar residues" evidence="1">
    <location>
        <begin position="63"/>
        <end position="80"/>
    </location>
</feature>
<dbReference type="InParanoid" id="B7GC06"/>
<evidence type="ECO:0000256" key="1">
    <source>
        <dbReference type="SAM" id="MobiDB-lite"/>
    </source>
</evidence>
<dbReference type="KEGG" id="pti:PHATRDRAFT_49836"/>
<keyword evidence="2" id="KW-0472">Membrane</keyword>
<dbReference type="EMBL" id="CM000627">
    <property type="protein sequence ID" value="EEC43693.1"/>
    <property type="molecule type" value="Genomic_DNA"/>
</dbReference>
<feature type="transmembrane region" description="Helical" evidence="2">
    <location>
        <begin position="588"/>
        <end position="609"/>
    </location>
</feature>
<dbReference type="PaxDb" id="2850-Phatr49836"/>
<accession>B7GC06</accession>
<keyword evidence="4" id="KW-1185">Reference proteome</keyword>
<reference evidence="3 4" key="1">
    <citation type="journal article" date="2008" name="Nature">
        <title>The Phaeodactylum genome reveals the evolutionary history of diatom genomes.</title>
        <authorList>
            <person name="Bowler C."/>
            <person name="Allen A.E."/>
            <person name="Badger J.H."/>
            <person name="Grimwood J."/>
            <person name="Jabbari K."/>
            <person name="Kuo A."/>
            <person name="Maheswari U."/>
            <person name="Martens C."/>
            <person name="Maumus F."/>
            <person name="Otillar R.P."/>
            <person name="Rayko E."/>
            <person name="Salamov A."/>
            <person name="Vandepoele K."/>
            <person name="Beszteri B."/>
            <person name="Gruber A."/>
            <person name="Heijde M."/>
            <person name="Katinka M."/>
            <person name="Mock T."/>
            <person name="Valentin K."/>
            <person name="Verret F."/>
            <person name="Berges J.A."/>
            <person name="Brownlee C."/>
            <person name="Cadoret J.P."/>
            <person name="Chiovitti A."/>
            <person name="Choi C.J."/>
            <person name="Coesel S."/>
            <person name="De Martino A."/>
            <person name="Detter J.C."/>
            <person name="Durkin C."/>
            <person name="Falciatore A."/>
            <person name="Fournet J."/>
            <person name="Haruta M."/>
            <person name="Huysman M.J."/>
            <person name="Jenkins B.D."/>
            <person name="Jiroutova K."/>
            <person name="Jorgensen R.E."/>
            <person name="Joubert Y."/>
            <person name="Kaplan A."/>
            <person name="Kroger N."/>
            <person name="Kroth P.G."/>
            <person name="La Roche J."/>
            <person name="Lindquist E."/>
            <person name="Lommer M."/>
            <person name="Martin-Jezequel V."/>
            <person name="Lopez P.J."/>
            <person name="Lucas S."/>
            <person name="Mangogna M."/>
            <person name="McGinnis K."/>
            <person name="Medlin L.K."/>
            <person name="Montsant A."/>
            <person name="Oudot-Le Secq M.P."/>
            <person name="Napoli C."/>
            <person name="Obornik M."/>
            <person name="Parker M.S."/>
            <person name="Petit J.L."/>
            <person name="Porcel B.M."/>
            <person name="Poulsen N."/>
            <person name="Robison M."/>
            <person name="Rychlewski L."/>
            <person name="Rynearson T.A."/>
            <person name="Schmutz J."/>
            <person name="Shapiro H."/>
            <person name="Siaut M."/>
            <person name="Stanley M."/>
            <person name="Sussman M.R."/>
            <person name="Taylor A.R."/>
            <person name="Vardi A."/>
            <person name="von Dassow P."/>
            <person name="Vyverman W."/>
            <person name="Willis A."/>
            <person name="Wyrwicz L.S."/>
            <person name="Rokhsar D.S."/>
            <person name="Weissenbach J."/>
            <person name="Armbrust E.V."/>
            <person name="Green B.R."/>
            <person name="Van de Peer Y."/>
            <person name="Grigoriev I.V."/>
        </authorList>
    </citation>
    <scope>NUCLEOTIDE SEQUENCE [LARGE SCALE GENOMIC DNA]</scope>
    <source>
        <strain evidence="3 4">CCAP 1055/1</strain>
    </source>
</reference>
<keyword evidence="2" id="KW-0812">Transmembrane</keyword>
<feature type="region of interest" description="Disordered" evidence="1">
    <location>
        <begin position="26"/>
        <end position="46"/>
    </location>
</feature>
<evidence type="ECO:0000256" key="2">
    <source>
        <dbReference type="SAM" id="Phobius"/>
    </source>
</evidence>
<feature type="region of interest" description="Disordered" evidence="1">
    <location>
        <begin position="213"/>
        <end position="232"/>
    </location>
</feature>
<dbReference type="HOGENOM" id="CLU_409669_0_0_1"/>
<keyword evidence="2" id="KW-1133">Transmembrane helix</keyword>
<dbReference type="InterPro" id="IPR007245">
    <property type="entry name" value="PIG-T"/>
</dbReference>
<dbReference type="GO" id="GO:0016255">
    <property type="term" value="P:attachment of GPI anchor to protein"/>
    <property type="evidence" value="ECO:0007669"/>
    <property type="project" value="InterPro"/>
</dbReference>
<dbReference type="AlphaFoldDB" id="B7GC06"/>
<dbReference type="RefSeq" id="XP_002184634.1">
    <property type="nucleotide sequence ID" value="XM_002184598.1"/>
</dbReference>
<sequence>MDESSASFVQHERLWVTAEAAITGAEWRGSPHEQNYQRQASHESPSRMLLVRAESQQRLRVADFSTSGSNKPSSAESSGLSPFPTKVYNILQRHRVSHIHIEFANRASDTFPLPHSKELQQQQHQDQRDGPMPLSGPSGVSVRAEFWPFDSLYHRDPLGFDGSYNRNDSNNKYHTGPATYTTRFHALLQDLVADRILLAPVVSLDKPRLRRDVHTRSTPPFNPPATANGTRPSTVTVETILPTEVAPAAVESFQAFANLATCTALFANADAWSNFWVGAQDATTPSKRKWQLATTTPLSRRTMYWDLSANEACFVREYRGDGETSDACVYRFTHGLSYAVIGPADSSSHPTVAEIVPITRLETCPFSPLVQLDVLVHDETSLSATLVSRQTLTPDTELPHASLEALEQSRSAYRQRGFWRLIVGLDRRKGVANSGRLWMTVENDHDCAATGIVLQQIPQIIQPIWSTLTLITESYATDVAEISYLAWADLDQHSLQVLENGSLEFLFTHILPPKSSLTFSIDYNPSFLPFETFPGDANRGFELPPARVFLQSSCVSNKTTAQPFVVNTTLYGESLLLMAPLPDMSMPFNVLSLCCTLYAFVLGSILNLVTRKASEKIKYSMDPSAKPKSKLDRVREKARTTYDRIGAKCRGRRAMEEHENGAKLKNE</sequence>
<organism evidence="3 4">
    <name type="scientific">Phaeodactylum tricornutum (strain CCAP 1055/1)</name>
    <dbReference type="NCBI Taxonomy" id="556484"/>
    <lineage>
        <taxon>Eukaryota</taxon>
        <taxon>Sar</taxon>
        <taxon>Stramenopiles</taxon>
        <taxon>Ochrophyta</taxon>
        <taxon>Bacillariophyta</taxon>
        <taxon>Bacillariophyceae</taxon>
        <taxon>Bacillariophycidae</taxon>
        <taxon>Naviculales</taxon>
        <taxon>Phaeodactylaceae</taxon>
        <taxon>Phaeodactylum</taxon>
    </lineage>
</organism>
<reference evidence="4" key="2">
    <citation type="submission" date="2008-08" db="EMBL/GenBank/DDBJ databases">
        <authorList>
            <consortium name="Diatom Consortium"/>
            <person name="Grigoriev I."/>
            <person name="Grimwood J."/>
            <person name="Kuo A."/>
            <person name="Otillar R.P."/>
            <person name="Salamov A."/>
            <person name="Detter J.C."/>
            <person name="Lindquist E."/>
            <person name="Shapiro H."/>
            <person name="Lucas S."/>
            <person name="Glavina del Rio T."/>
            <person name="Pitluck S."/>
            <person name="Rokhsar D."/>
            <person name="Bowler C."/>
        </authorList>
    </citation>
    <scope>GENOME REANNOTATION</scope>
    <source>
        <strain evidence="4">CCAP 1055/1</strain>
    </source>
</reference>
<proteinExistence type="predicted"/>
<dbReference type="PANTHER" id="PTHR12959:SF11">
    <property type="entry name" value="GPI TRANSAMIDASE COMPONENT PIG-T"/>
    <property type="match status" value="1"/>
</dbReference>
<gene>
    <name evidence="3" type="ORF">PHATRDRAFT_49836</name>
</gene>
<evidence type="ECO:0000313" key="3">
    <source>
        <dbReference type="EMBL" id="EEC43693.1"/>
    </source>
</evidence>
<protein>
    <recommendedName>
        <fullName evidence="5">GPI transamidase component PIG-T</fullName>
    </recommendedName>
</protein>
<dbReference type="PANTHER" id="PTHR12959">
    <property type="entry name" value="GPI TRANSAMIDASE COMPONENT PIG-T-RELATED"/>
    <property type="match status" value="1"/>
</dbReference>
<dbReference type="OrthoDB" id="331263at2759"/>
<dbReference type="Pfam" id="PF04113">
    <property type="entry name" value="Gpi16"/>
    <property type="match status" value="1"/>
</dbReference>
<dbReference type="eggNOG" id="KOG2407">
    <property type="taxonomic scope" value="Eukaryota"/>
</dbReference>
<evidence type="ECO:0008006" key="5">
    <source>
        <dbReference type="Google" id="ProtNLM"/>
    </source>
</evidence>
<dbReference type="Proteomes" id="UP000000759">
    <property type="component" value="Chromosome 25"/>
</dbReference>
<name>B7GC06_PHATC</name>
<evidence type="ECO:0000313" key="4">
    <source>
        <dbReference type="Proteomes" id="UP000000759"/>
    </source>
</evidence>
<dbReference type="GeneID" id="7198566"/>